<keyword evidence="2" id="KW-0808">Transferase</keyword>
<gene>
    <name evidence="11" type="ORF">EBH_0056590</name>
</gene>
<dbReference type="SUPFAM" id="SSF50630">
    <property type="entry name" value="Acid proteases"/>
    <property type="match status" value="1"/>
</dbReference>
<accession>U6LZZ1</accession>
<dbReference type="InterPro" id="IPR001969">
    <property type="entry name" value="Aspartic_peptidase_AS"/>
</dbReference>
<proteinExistence type="predicted"/>
<feature type="compositionally biased region" description="Basic and acidic residues" evidence="8">
    <location>
        <begin position="998"/>
        <end position="1009"/>
    </location>
</feature>
<feature type="region of interest" description="Disordered" evidence="8">
    <location>
        <begin position="874"/>
        <end position="1022"/>
    </location>
</feature>
<dbReference type="Gene3D" id="3.30.70.270">
    <property type="match status" value="1"/>
</dbReference>
<dbReference type="GO" id="GO:0004190">
    <property type="term" value="F:aspartic-type endopeptidase activity"/>
    <property type="evidence" value="ECO:0007669"/>
    <property type="project" value="InterPro"/>
</dbReference>
<dbReference type="Gene3D" id="2.40.70.10">
    <property type="entry name" value="Acid Proteases"/>
    <property type="match status" value="1"/>
</dbReference>
<name>U6LZZ1_9EIME</name>
<dbReference type="CDD" id="cd09274">
    <property type="entry name" value="RNase_HI_RT_Ty3"/>
    <property type="match status" value="1"/>
</dbReference>
<evidence type="ECO:0000256" key="1">
    <source>
        <dbReference type="ARBA" id="ARBA00012493"/>
    </source>
</evidence>
<feature type="region of interest" description="Disordered" evidence="8">
    <location>
        <begin position="196"/>
        <end position="219"/>
    </location>
</feature>
<dbReference type="InterPro" id="IPR043128">
    <property type="entry name" value="Rev_trsase/Diguanyl_cyclase"/>
</dbReference>
<evidence type="ECO:0000256" key="2">
    <source>
        <dbReference type="ARBA" id="ARBA00022679"/>
    </source>
</evidence>
<dbReference type="PROSITE" id="PS00141">
    <property type="entry name" value="ASP_PROTEASE"/>
    <property type="match status" value="1"/>
</dbReference>
<dbReference type="InterPro" id="IPR050951">
    <property type="entry name" value="Retrovirus_Pol_polyprotein"/>
</dbReference>
<feature type="region of interest" description="Disordered" evidence="8">
    <location>
        <begin position="238"/>
        <end position="277"/>
    </location>
</feature>
<dbReference type="AlphaFoldDB" id="U6LZZ1"/>
<dbReference type="GO" id="GO:0003964">
    <property type="term" value="F:RNA-directed DNA polymerase activity"/>
    <property type="evidence" value="ECO:0007669"/>
    <property type="project" value="UniProtKB-KW"/>
</dbReference>
<keyword evidence="3" id="KW-0548">Nucleotidyltransferase</keyword>
<dbReference type="Proteomes" id="UP000030750">
    <property type="component" value="Unassembled WGS sequence"/>
</dbReference>
<dbReference type="InterPro" id="IPR000477">
    <property type="entry name" value="RT_dom"/>
</dbReference>
<evidence type="ECO:0000259" key="10">
    <source>
        <dbReference type="Pfam" id="PF17917"/>
    </source>
</evidence>
<evidence type="ECO:0000256" key="8">
    <source>
        <dbReference type="SAM" id="MobiDB-lite"/>
    </source>
</evidence>
<dbReference type="EMBL" id="HG713319">
    <property type="protein sequence ID" value="CDJ53380.1"/>
    <property type="molecule type" value="Genomic_DNA"/>
</dbReference>
<reference evidence="11" key="2">
    <citation type="submission" date="2013-10" db="EMBL/GenBank/DDBJ databases">
        <authorList>
            <person name="Aslett M."/>
        </authorList>
    </citation>
    <scope>NUCLEOTIDE SEQUENCE [LARGE SCALE GENOMIC DNA]</scope>
    <source>
        <strain evidence="11">Houghton</strain>
    </source>
</reference>
<organism evidence="11 12">
    <name type="scientific">Eimeria brunetti</name>
    <dbReference type="NCBI Taxonomy" id="51314"/>
    <lineage>
        <taxon>Eukaryota</taxon>
        <taxon>Sar</taxon>
        <taxon>Alveolata</taxon>
        <taxon>Apicomplexa</taxon>
        <taxon>Conoidasida</taxon>
        <taxon>Coccidia</taxon>
        <taxon>Eucoccidiorida</taxon>
        <taxon>Eimeriorina</taxon>
        <taxon>Eimeriidae</taxon>
        <taxon>Eimeria</taxon>
    </lineage>
</organism>
<keyword evidence="7" id="KW-0695">RNA-directed DNA polymerase</keyword>
<feature type="region of interest" description="Disordered" evidence="8">
    <location>
        <begin position="1"/>
        <end position="34"/>
    </location>
</feature>
<feature type="compositionally biased region" description="Basic and acidic residues" evidence="8">
    <location>
        <begin position="920"/>
        <end position="930"/>
    </location>
</feature>
<dbReference type="VEuPathDB" id="ToxoDB:EBH_0056590"/>
<evidence type="ECO:0000313" key="12">
    <source>
        <dbReference type="Proteomes" id="UP000030750"/>
    </source>
</evidence>
<dbReference type="PANTHER" id="PTHR37984">
    <property type="entry name" value="PROTEIN CBG26694"/>
    <property type="match status" value="1"/>
</dbReference>
<dbReference type="Pfam" id="PF00078">
    <property type="entry name" value="RVT_1"/>
    <property type="match status" value="1"/>
</dbReference>
<evidence type="ECO:0000256" key="3">
    <source>
        <dbReference type="ARBA" id="ARBA00022695"/>
    </source>
</evidence>
<evidence type="ECO:0000256" key="4">
    <source>
        <dbReference type="ARBA" id="ARBA00022722"/>
    </source>
</evidence>
<feature type="compositionally biased region" description="Basic and acidic residues" evidence="8">
    <location>
        <begin position="20"/>
        <end position="34"/>
    </location>
</feature>
<sequence length="1042" mass="113977">MEPGRDTSIPAAGVGRPAPRNRDHDAGGRKDPEMNHARLEQEIAELCRQMAAQITMGQRPALQMPIAYKGGRNIGNFLDLVQLEFLDLGIGARHVTQEKMIEMMAKNVWQGDHNAYSARFAAIVAQGVTMTPDELVGFYLANLPKEQCRGITHGGARKFKDWQEAATALAASEAPWKATNEERLRYQPQLADARSRAENAARGGNWREGETCGTTIRKRADTSVEGRDTWVRTVRSAMGQHDAMRKRAPDSGSDTGRCEDSARKRTHDVTQRNEDKGAADLPWWREGMPLELAHECFGSLCGTGKTAVLKLDIAGYECEGLLDTGVSRSFIRPAAVERLGKRVIFPPKACTFTVANGDVIRIDCTVTRLSMICGGECSTGYFLVGPVPHDVILGLDWLINHRVAWYFQSDKFRTYVNGRWCELPVQRKKRQGRLMCAIVEHHQAKTGPQGVQSAVVAAPEDADTEDSPWPTAKLEYTEFDAWYHGHDALRLPPHILPVLQQHRLLFPDNLPDGLPPKRPYDHRILLLPGNLPTKTPICSMSPNQLAYHTKEIARLTSKGWIGPTYSPICAPTIMVGKQDDGSGERKMRMVVNYQALNALTIAREFLMPTVQTILEMLGGAKYFSTLGLEAGFHQIRIAKEDRWKTAVRSVQGLFEYKVVPFGLKGAPAKFQANINAYLQPLPGDGVIACLDDVLIYSPGLGTLASFLRQVLSIFLAHQFYPRFTKCKFAEQELTYLGYTIGAAGIKPSVDKIPNPTQPYILYTAASGYAPGAALEQDGKSVSFLSQVMRPAQQRSIYDQELLALVTALDKWRHLLRGAKVTAYTDHPALTYLQHINTHKPEGGRTARWLDFLAEFQDLTIFYLQGARNQVADALSRHSQHVPPSADPELPAEGTTLTPSPLTLLQPGGDPLPARYPTRNKPRDYRAEAGIRPRGSRWPAAAAASPLPKAAPEIASLPDAPKDSAPGAAPCPPLAPPEKPPPKVSDETPTPHPSYRGRPAGEGRGVDKTHGPAAATAAAAHSETAAAVAAVVTVAAVAAADPG</sequence>
<feature type="compositionally biased region" description="Basic and acidic residues" evidence="8">
    <location>
        <begin position="256"/>
        <end position="277"/>
    </location>
</feature>
<feature type="compositionally biased region" description="Pro residues" evidence="8">
    <location>
        <begin position="968"/>
        <end position="978"/>
    </location>
</feature>
<feature type="domain" description="Reverse transcriptase" evidence="9">
    <location>
        <begin position="584"/>
        <end position="740"/>
    </location>
</feature>
<dbReference type="CDD" id="cd01647">
    <property type="entry name" value="RT_LTR"/>
    <property type="match status" value="1"/>
</dbReference>
<reference evidence="11" key="1">
    <citation type="submission" date="2013-10" db="EMBL/GenBank/DDBJ databases">
        <title>Genomic analysis of the causative agents of coccidiosis in chickens.</title>
        <authorList>
            <person name="Reid A.J."/>
            <person name="Blake D."/>
            <person name="Billington K."/>
            <person name="Browne H."/>
            <person name="Dunn M."/>
            <person name="Hung S."/>
            <person name="Kawahara F."/>
            <person name="Miranda-Saavedra D."/>
            <person name="Mourier T."/>
            <person name="Nagra H."/>
            <person name="Otto T.D."/>
            <person name="Rawlings N."/>
            <person name="Sanchez A."/>
            <person name="Sanders M."/>
            <person name="Subramaniam C."/>
            <person name="Tay Y."/>
            <person name="Dear P."/>
            <person name="Doerig C."/>
            <person name="Gruber A."/>
            <person name="Parkinson J."/>
            <person name="Shirley M."/>
            <person name="Wan K.L."/>
            <person name="Berriman M."/>
            <person name="Tomley F."/>
            <person name="Pain A."/>
        </authorList>
    </citation>
    <scope>NUCLEOTIDE SEQUENCE [LARGE SCALE GENOMIC DNA]</scope>
    <source>
        <strain evidence="11">Houghton</strain>
    </source>
</reference>
<dbReference type="InterPro" id="IPR041373">
    <property type="entry name" value="RT_RNaseH"/>
</dbReference>
<keyword evidence="12" id="KW-1185">Reference proteome</keyword>
<dbReference type="SUPFAM" id="SSF56672">
    <property type="entry name" value="DNA/RNA polymerases"/>
    <property type="match status" value="1"/>
</dbReference>
<feature type="compositionally biased region" description="Basic and acidic residues" evidence="8">
    <location>
        <begin position="196"/>
        <end position="210"/>
    </location>
</feature>
<dbReference type="Pfam" id="PF17917">
    <property type="entry name" value="RT_RNaseH"/>
    <property type="match status" value="1"/>
</dbReference>
<dbReference type="GO" id="GO:0004519">
    <property type="term" value="F:endonuclease activity"/>
    <property type="evidence" value="ECO:0007669"/>
    <property type="project" value="UniProtKB-KW"/>
</dbReference>
<dbReference type="EC" id="2.7.7.49" evidence="1"/>
<dbReference type="PANTHER" id="PTHR37984:SF5">
    <property type="entry name" value="PROTEIN NYNRIN-LIKE"/>
    <property type="match status" value="1"/>
</dbReference>
<evidence type="ECO:0000313" key="11">
    <source>
        <dbReference type="EMBL" id="CDJ53380.1"/>
    </source>
</evidence>
<feature type="domain" description="Reverse transcriptase RNase H-like" evidence="10">
    <location>
        <begin position="754"/>
        <end position="855"/>
    </location>
</feature>
<feature type="compositionally biased region" description="Low complexity" evidence="8">
    <location>
        <begin position="938"/>
        <end position="951"/>
    </location>
</feature>
<dbReference type="CDD" id="cd00303">
    <property type="entry name" value="retropepsin_like"/>
    <property type="match status" value="1"/>
</dbReference>
<evidence type="ECO:0000256" key="5">
    <source>
        <dbReference type="ARBA" id="ARBA00022759"/>
    </source>
</evidence>
<dbReference type="InterPro" id="IPR043502">
    <property type="entry name" value="DNA/RNA_pol_sf"/>
</dbReference>
<dbReference type="InterPro" id="IPR021109">
    <property type="entry name" value="Peptidase_aspartic_dom_sf"/>
</dbReference>
<evidence type="ECO:0000256" key="7">
    <source>
        <dbReference type="ARBA" id="ARBA00022918"/>
    </source>
</evidence>
<dbReference type="OrthoDB" id="2431547at2759"/>
<feature type="compositionally biased region" description="Low complexity" evidence="8">
    <location>
        <begin position="893"/>
        <end position="908"/>
    </location>
</feature>
<dbReference type="Gene3D" id="3.10.10.10">
    <property type="entry name" value="HIV Type 1 Reverse Transcriptase, subunit A, domain 1"/>
    <property type="match status" value="1"/>
</dbReference>
<dbReference type="GO" id="GO:0006508">
    <property type="term" value="P:proteolysis"/>
    <property type="evidence" value="ECO:0007669"/>
    <property type="project" value="InterPro"/>
</dbReference>
<feature type="compositionally biased region" description="Low complexity" evidence="8">
    <location>
        <begin position="1012"/>
        <end position="1022"/>
    </location>
</feature>
<evidence type="ECO:0000259" key="9">
    <source>
        <dbReference type="Pfam" id="PF00078"/>
    </source>
</evidence>
<keyword evidence="4" id="KW-0540">Nuclease</keyword>
<evidence type="ECO:0000256" key="6">
    <source>
        <dbReference type="ARBA" id="ARBA00022801"/>
    </source>
</evidence>
<keyword evidence="5" id="KW-0255">Endonuclease</keyword>
<dbReference type="Pfam" id="PF13650">
    <property type="entry name" value="Asp_protease_2"/>
    <property type="match status" value="1"/>
</dbReference>
<keyword evidence="6" id="KW-0378">Hydrolase</keyword>
<protein>
    <recommendedName>
        <fullName evidence="1">RNA-directed DNA polymerase</fullName>
        <ecNumber evidence="1">2.7.7.49</ecNumber>
    </recommendedName>
</protein>